<organism evidence="4 5">
    <name type="scientific">Heterostelium pallidum (strain ATCC 26659 / Pp 5 / PN500)</name>
    <name type="common">Cellular slime mold</name>
    <name type="synonym">Polysphondylium pallidum</name>
    <dbReference type="NCBI Taxonomy" id="670386"/>
    <lineage>
        <taxon>Eukaryota</taxon>
        <taxon>Amoebozoa</taxon>
        <taxon>Evosea</taxon>
        <taxon>Eumycetozoa</taxon>
        <taxon>Dictyostelia</taxon>
        <taxon>Acytosteliales</taxon>
        <taxon>Acytosteliaceae</taxon>
        <taxon>Heterostelium</taxon>
    </lineage>
</organism>
<sequence length="495" mass="55610">MNKNIHSTSMITSLTSKKKKINVLLTGSNGFVGRNSIKPLIESGLYNVYALLRSRSVGVSSAAAAPASKNSGGSGDASGSSKKNVPNIFKEYAANPSFNVLYGDIVDLVSDSQKSVVEHLRRLIFINNIDVIVHLAAAMDFYPDDNSVVFKTNVIATKNLLESTIYNSSLDEYDVEDNDEDQDNNNSSDDNNSNNNSDNENSVNSSSSSSSNSNSNVNNSSNKRINGNVMIKRFIYCSSTEAMGGVYPANGVLRNEYAFECRPNFYYGETKLEAEDAVRQMERRYGLDTIILRITGIYGKDDDFSVFEMIQAISYGLIFFIPSFATGSVMYTHIDDVVSSLLLAIRKKRTALDDTKPDHLPYTYVICPDKGMSYRDVLIFINEKLNRMKPRLVLPGVIVQPVIGFVGKIFYLFKKKKFLYKSDTLIRMSEDRLFSNDRAKKELGFKPQYSFKQGLNVTIEEYMENDRISYYPVSPLFIASIMLILFVKFITTWFK</sequence>
<dbReference type="InParanoid" id="D3B6A1"/>
<dbReference type="PANTHER" id="PTHR43245">
    <property type="entry name" value="BIFUNCTIONAL POLYMYXIN RESISTANCE PROTEIN ARNA"/>
    <property type="match status" value="1"/>
</dbReference>
<dbReference type="Pfam" id="PF01370">
    <property type="entry name" value="Epimerase"/>
    <property type="match status" value="2"/>
</dbReference>
<feature type="domain" description="NAD-dependent epimerase/dehydratase" evidence="3">
    <location>
        <begin position="231"/>
        <end position="350"/>
    </location>
</feature>
<feature type="transmembrane region" description="Helical" evidence="2">
    <location>
        <begin position="392"/>
        <end position="413"/>
    </location>
</feature>
<feature type="transmembrane region" description="Helical" evidence="2">
    <location>
        <begin position="312"/>
        <end position="334"/>
    </location>
</feature>
<feature type="compositionally biased region" description="Low complexity" evidence="1">
    <location>
        <begin position="184"/>
        <end position="222"/>
    </location>
</feature>
<dbReference type="PANTHER" id="PTHR43245:SF51">
    <property type="entry name" value="SHORT CHAIN DEHYDROGENASE_REDUCTASE FAMILY 42E, MEMBER 2"/>
    <property type="match status" value="1"/>
</dbReference>
<keyword evidence="5" id="KW-1185">Reference proteome</keyword>
<dbReference type="InterPro" id="IPR036291">
    <property type="entry name" value="NAD(P)-bd_dom_sf"/>
</dbReference>
<evidence type="ECO:0000256" key="1">
    <source>
        <dbReference type="SAM" id="MobiDB-lite"/>
    </source>
</evidence>
<evidence type="ECO:0000256" key="2">
    <source>
        <dbReference type="SAM" id="Phobius"/>
    </source>
</evidence>
<dbReference type="Proteomes" id="UP000001396">
    <property type="component" value="Unassembled WGS sequence"/>
</dbReference>
<evidence type="ECO:0000313" key="5">
    <source>
        <dbReference type="Proteomes" id="UP000001396"/>
    </source>
</evidence>
<dbReference type="OMA" id="MFTHIDD"/>
<accession>D3B6A1</accession>
<keyword evidence="2" id="KW-0472">Membrane</keyword>
<comment type="caution">
    <text evidence="4">The sequence shown here is derived from an EMBL/GenBank/DDBJ whole genome shotgun (WGS) entry which is preliminary data.</text>
</comment>
<proteinExistence type="predicted"/>
<dbReference type="Gene3D" id="3.40.50.720">
    <property type="entry name" value="NAD(P)-binding Rossmann-like Domain"/>
    <property type="match status" value="2"/>
</dbReference>
<dbReference type="RefSeq" id="XP_020434988.1">
    <property type="nucleotide sequence ID" value="XM_020574574.1"/>
</dbReference>
<dbReference type="EMBL" id="ADBJ01000017">
    <property type="protein sequence ID" value="EFA82871.1"/>
    <property type="molecule type" value="Genomic_DNA"/>
</dbReference>
<dbReference type="SUPFAM" id="SSF51735">
    <property type="entry name" value="NAD(P)-binding Rossmann-fold domains"/>
    <property type="match status" value="1"/>
</dbReference>
<dbReference type="InterPro" id="IPR001509">
    <property type="entry name" value="Epimerase_deHydtase"/>
</dbReference>
<evidence type="ECO:0000313" key="4">
    <source>
        <dbReference type="EMBL" id="EFA82871.1"/>
    </source>
</evidence>
<gene>
    <name evidence="4" type="ORF">PPL_03649</name>
</gene>
<dbReference type="GeneID" id="31359136"/>
<feature type="region of interest" description="Disordered" evidence="1">
    <location>
        <begin position="175"/>
        <end position="222"/>
    </location>
</feature>
<dbReference type="STRING" id="670386.D3B6A1"/>
<feature type="domain" description="NAD-dependent epimerase/dehydratase" evidence="3">
    <location>
        <begin position="23"/>
        <end position="163"/>
    </location>
</feature>
<protein>
    <recommendedName>
        <fullName evidence="3">NAD-dependent epimerase/dehydratase domain-containing protein</fullName>
    </recommendedName>
</protein>
<keyword evidence="2" id="KW-1133">Transmembrane helix</keyword>
<dbReference type="InterPro" id="IPR050177">
    <property type="entry name" value="Lipid_A_modif_metabolic_enz"/>
</dbReference>
<name>D3B6A1_HETP5</name>
<evidence type="ECO:0000259" key="3">
    <source>
        <dbReference type="Pfam" id="PF01370"/>
    </source>
</evidence>
<dbReference type="AlphaFoldDB" id="D3B6A1"/>
<keyword evidence="2" id="KW-0812">Transmembrane</keyword>
<reference evidence="4 5" key="1">
    <citation type="journal article" date="2011" name="Genome Res.">
        <title>Phylogeny-wide analysis of social amoeba genomes highlights ancient origins for complex intercellular communication.</title>
        <authorList>
            <person name="Heidel A.J."/>
            <person name="Lawal H.M."/>
            <person name="Felder M."/>
            <person name="Schilde C."/>
            <person name="Helps N.R."/>
            <person name="Tunggal B."/>
            <person name="Rivero F."/>
            <person name="John U."/>
            <person name="Schleicher M."/>
            <person name="Eichinger L."/>
            <person name="Platzer M."/>
            <person name="Noegel A.A."/>
            <person name="Schaap P."/>
            <person name="Gloeckner G."/>
        </authorList>
    </citation>
    <scope>NUCLEOTIDE SEQUENCE [LARGE SCALE GENOMIC DNA]</scope>
    <source>
        <strain evidence="5">ATCC 26659 / Pp 5 / PN500</strain>
    </source>
</reference>
<feature type="transmembrane region" description="Helical" evidence="2">
    <location>
        <begin position="473"/>
        <end position="494"/>
    </location>
</feature>